<organism evidence="4 5">
    <name type="scientific">Micromonas commoda (strain RCC299 / NOUM17 / CCMP2709)</name>
    <name type="common">Picoplanktonic green alga</name>
    <dbReference type="NCBI Taxonomy" id="296587"/>
    <lineage>
        <taxon>Eukaryota</taxon>
        <taxon>Viridiplantae</taxon>
        <taxon>Chlorophyta</taxon>
        <taxon>Mamiellophyceae</taxon>
        <taxon>Mamiellales</taxon>
        <taxon>Mamiellaceae</taxon>
        <taxon>Micromonas</taxon>
    </lineage>
</organism>
<dbReference type="Proteomes" id="UP000002009">
    <property type="component" value="Chromosome 13"/>
</dbReference>
<dbReference type="InterPro" id="IPR005069">
    <property type="entry name" value="Nucl-diP-sugar_transferase"/>
</dbReference>
<feature type="domain" description="Nucleotide-diphospho-sugar transferase" evidence="3">
    <location>
        <begin position="153"/>
        <end position="313"/>
    </location>
</feature>
<keyword evidence="2" id="KW-0732">Signal</keyword>
<dbReference type="EMBL" id="CP001331">
    <property type="protein sequence ID" value="ACO66638.1"/>
    <property type="molecule type" value="Genomic_DNA"/>
</dbReference>
<evidence type="ECO:0000256" key="1">
    <source>
        <dbReference type="SAM" id="MobiDB-lite"/>
    </source>
</evidence>
<dbReference type="OMA" id="WRRVHAM"/>
<evidence type="ECO:0000256" key="2">
    <source>
        <dbReference type="SAM" id="SignalP"/>
    </source>
</evidence>
<evidence type="ECO:0000259" key="3">
    <source>
        <dbReference type="Pfam" id="PF03407"/>
    </source>
</evidence>
<dbReference type="OrthoDB" id="496324at2759"/>
<dbReference type="GeneID" id="8248560"/>
<feature type="chain" id="PRO_5002906929" description="Nucleotide-diphospho-sugar transferase domain-containing protein" evidence="2">
    <location>
        <begin position="18"/>
        <end position="424"/>
    </location>
</feature>
<dbReference type="Pfam" id="PF03407">
    <property type="entry name" value="Nucleotid_trans"/>
    <property type="match status" value="1"/>
</dbReference>
<feature type="region of interest" description="Disordered" evidence="1">
    <location>
        <begin position="400"/>
        <end position="424"/>
    </location>
</feature>
<evidence type="ECO:0000313" key="4">
    <source>
        <dbReference type="EMBL" id="ACO66638.1"/>
    </source>
</evidence>
<feature type="compositionally biased region" description="Basic residues" evidence="1">
    <location>
        <begin position="402"/>
        <end position="414"/>
    </location>
</feature>
<dbReference type="KEGG" id="mis:MICPUN_63358"/>
<feature type="signal peptide" evidence="2">
    <location>
        <begin position="1"/>
        <end position="17"/>
    </location>
</feature>
<dbReference type="AlphaFoldDB" id="C1EFQ0"/>
<protein>
    <recommendedName>
        <fullName evidence="3">Nucleotide-diphospho-sugar transferase domain-containing protein</fullName>
    </recommendedName>
</protein>
<keyword evidence="5" id="KW-1185">Reference proteome</keyword>
<feature type="compositionally biased region" description="Basic and acidic residues" evidence="1">
    <location>
        <begin position="415"/>
        <end position="424"/>
    </location>
</feature>
<reference evidence="4 5" key="1">
    <citation type="journal article" date="2009" name="Science">
        <title>Green evolution and dynamic adaptations revealed by genomes of the marine picoeukaryotes Micromonas.</title>
        <authorList>
            <person name="Worden A.Z."/>
            <person name="Lee J.H."/>
            <person name="Mock T."/>
            <person name="Rouze P."/>
            <person name="Simmons M.P."/>
            <person name="Aerts A.L."/>
            <person name="Allen A.E."/>
            <person name="Cuvelier M.L."/>
            <person name="Derelle E."/>
            <person name="Everett M.V."/>
            <person name="Foulon E."/>
            <person name="Grimwood J."/>
            <person name="Gundlach H."/>
            <person name="Henrissat B."/>
            <person name="Napoli C."/>
            <person name="McDonald S.M."/>
            <person name="Parker M.S."/>
            <person name="Rombauts S."/>
            <person name="Salamov A."/>
            <person name="Von Dassow P."/>
            <person name="Badger J.H."/>
            <person name="Coutinho P.M."/>
            <person name="Demir E."/>
            <person name="Dubchak I."/>
            <person name="Gentemann C."/>
            <person name="Eikrem W."/>
            <person name="Gready J.E."/>
            <person name="John U."/>
            <person name="Lanier W."/>
            <person name="Lindquist E.A."/>
            <person name="Lucas S."/>
            <person name="Mayer K.F."/>
            <person name="Moreau H."/>
            <person name="Not F."/>
            <person name="Otillar R."/>
            <person name="Panaud O."/>
            <person name="Pangilinan J."/>
            <person name="Paulsen I."/>
            <person name="Piegu B."/>
            <person name="Poliakov A."/>
            <person name="Robbens S."/>
            <person name="Schmutz J."/>
            <person name="Toulza E."/>
            <person name="Wyss T."/>
            <person name="Zelensky A."/>
            <person name="Zhou K."/>
            <person name="Armbrust E.V."/>
            <person name="Bhattacharya D."/>
            <person name="Goodenough U.W."/>
            <person name="Van de Peer Y."/>
            <person name="Grigoriev I.V."/>
        </authorList>
    </citation>
    <scope>NUCLEOTIDE SEQUENCE [LARGE SCALE GENOMIC DNA]</scope>
    <source>
        <strain evidence="5">RCC299 / NOUM17</strain>
    </source>
</reference>
<sequence length="424" mass="46147">MALLLLALVALVGSDSGLRAAALGSGARSAARRHGDPASSHVHRAGRGSWRGRAKFRDDDVSGASTSSILRNAPGPIPGLVEHVDAVSGATKFRLVSFCNRAYWPFLHVATQSVRAAAPDMLPYWTVLVPDEGTAEFVRDKASDVDVFVDDDLRGIVAANAEKFDDTPDGERAERAELRRLMSWRRVHAMHGLLDAGYTTVFIEPDVVFAGDPTNVLNEVLTRADVAVGSDYGRGKYARRHANTKVLVAKPTASAKALFAEWQGAEANEGADGGSTRTERAYLLRTILREGRKRRGSGAVVEVLDETAVASYLSHPADDMDDASNDDGASSLGARGSTRTIERPVMITGGGCDDVNYKLNWLNQAVLRYALPPGPEGRKPLDFEAVRAGCDEATRRVAMRERARRGGKHRREHHRRENHDDEYE</sequence>
<name>C1EFQ0_MICCC</name>
<dbReference type="InParanoid" id="C1EFQ0"/>
<evidence type="ECO:0000313" key="5">
    <source>
        <dbReference type="Proteomes" id="UP000002009"/>
    </source>
</evidence>
<proteinExistence type="predicted"/>
<dbReference type="RefSeq" id="XP_002505380.1">
    <property type="nucleotide sequence ID" value="XM_002505334.1"/>
</dbReference>
<accession>C1EFQ0</accession>
<gene>
    <name evidence="4" type="ORF">MICPUN_63358</name>
</gene>
<feature type="region of interest" description="Disordered" evidence="1">
    <location>
        <begin position="315"/>
        <end position="337"/>
    </location>
</feature>